<dbReference type="RefSeq" id="WP_122186443.1">
    <property type="nucleotide sequence ID" value="NZ_RFFH01000001.1"/>
</dbReference>
<reference evidence="1 2" key="1">
    <citation type="submission" date="2018-10" db="EMBL/GenBank/DDBJ databases">
        <title>Isolation from cow dung.</title>
        <authorList>
            <person name="Ling L."/>
        </authorList>
    </citation>
    <scope>NUCLEOTIDE SEQUENCE [LARGE SCALE GENOMIC DNA]</scope>
    <source>
        <strain evidence="1 2">NEAU-LL90</strain>
    </source>
</reference>
<dbReference type="AlphaFoldDB" id="A0A3M2LD56"/>
<organism evidence="1 2">
    <name type="scientific">Nocardia stercoris</name>
    <dbReference type="NCBI Taxonomy" id="2483361"/>
    <lineage>
        <taxon>Bacteria</taxon>
        <taxon>Bacillati</taxon>
        <taxon>Actinomycetota</taxon>
        <taxon>Actinomycetes</taxon>
        <taxon>Mycobacteriales</taxon>
        <taxon>Nocardiaceae</taxon>
        <taxon>Nocardia</taxon>
    </lineage>
</organism>
<comment type="caution">
    <text evidence="1">The sequence shown here is derived from an EMBL/GenBank/DDBJ whole genome shotgun (WGS) entry which is preliminary data.</text>
</comment>
<name>A0A3M2LD56_9NOCA</name>
<gene>
    <name evidence="1" type="ORF">EBN03_04210</name>
</gene>
<dbReference type="EMBL" id="RFFH01000001">
    <property type="protein sequence ID" value="RMI35467.1"/>
    <property type="molecule type" value="Genomic_DNA"/>
</dbReference>
<keyword evidence="2" id="KW-1185">Reference proteome</keyword>
<protein>
    <submittedName>
        <fullName evidence="1">Uncharacterized protein</fullName>
    </submittedName>
</protein>
<evidence type="ECO:0000313" key="1">
    <source>
        <dbReference type="EMBL" id="RMI35467.1"/>
    </source>
</evidence>
<accession>A0A3M2LD56</accession>
<proteinExistence type="predicted"/>
<sequence length="70" mass="7687">MTSTFVPAGSDFDRADQNILVYDRDRDAGLDPAPLAPPAETLRAAIESADLTDRIYQAWTTPLDCDDDDD</sequence>
<dbReference type="Proteomes" id="UP000279275">
    <property type="component" value="Unassembled WGS sequence"/>
</dbReference>
<evidence type="ECO:0000313" key="2">
    <source>
        <dbReference type="Proteomes" id="UP000279275"/>
    </source>
</evidence>